<dbReference type="NCBIfam" id="TIGR00585">
    <property type="entry name" value="mutl"/>
    <property type="match status" value="1"/>
</dbReference>
<dbReference type="SUPFAM" id="SSF55874">
    <property type="entry name" value="ATPase domain of HSP90 chaperone/DNA topoisomerase II/histidine kinase"/>
    <property type="match status" value="1"/>
</dbReference>
<dbReference type="SMART" id="SM00853">
    <property type="entry name" value="MutL_C"/>
    <property type="match status" value="1"/>
</dbReference>
<dbReference type="Proteomes" id="UP000830835">
    <property type="component" value="Unassembled WGS sequence"/>
</dbReference>
<organism evidence="6 7">
    <name type="scientific">Thermostichus vulcanus str. 'Rupite'</name>
    <dbReference type="NCBI Taxonomy" id="2813851"/>
    <lineage>
        <taxon>Bacteria</taxon>
        <taxon>Bacillati</taxon>
        <taxon>Cyanobacteriota</taxon>
        <taxon>Cyanophyceae</taxon>
        <taxon>Thermostichales</taxon>
        <taxon>Thermostichaceae</taxon>
        <taxon>Thermostichus</taxon>
    </lineage>
</organism>
<dbReference type="SMART" id="SM01340">
    <property type="entry name" value="DNA_mis_repair"/>
    <property type="match status" value="1"/>
</dbReference>
<dbReference type="InterPro" id="IPR037198">
    <property type="entry name" value="MutL_C_sf"/>
</dbReference>
<keyword evidence="7" id="KW-1185">Reference proteome</keyword>
<evidence type="ECO:0000313" key="6">
    <source>
        <dbReference type="EMBL" id="MCJ2544554.1"/>
    </source>
</evidence>
<dbReference type="PANTHER" id="PTHR10073:SF12">
    <property type="entry name" value="DNA MISMATCH REPAIR PROTEIN MLH1"/>
    <property type="match status" value="1"/>
</dbReference>
<keyword evidence="2" id="KW-0227">DNA damage</keyword>
<accession>A0ABT0CFJ2</accession>
<dbReference type="InterPro" id="IPR014790">
    <property type="entry name" value="MutL_C"/>
</dbReference>
<dbReference type="InterPro" id="IPR036890">
    <property type="entry name" value="HATPase_C_sf"/>
</dbReference>
<dbReference type="InterPro" id="IPR042120">
    <property type="entry name" value="MutL_C_dimsub"/>
</dbReference>
<comment type="caution">
    <text evidence="6">The sequence shown here is derived from an EMBL/GenBank/DDBJ whole genome shotgun (WGS) entry which is preliminary data.</text>
</comment>
<comment type="similarity">
    <text evidence="1">Belongs to the DNA mismatch repair MutL/HexB family.</text>
</comment>
<dbReference type="CDD" id="cd00782">
    <property type="entry name" value="MutL_Trans"/>
    <property type="match status" value="1"/>
</dbReference>
<evidence type="ECO:0000256" key="3">
    <source>
        <dbReference type="ARBA" id="ARBA00023204"/>
    </source>
</evidence>
<dbReference type="Gene3D" id="3.30.565.10">
    <property type="entry name" value="Histidine kinase-like ATPase, C-terminal domain"/>
    <property type="match status" value="1"/>
</dbReference>
<evidence type="ECO:0000259" key="4">
    <source>
        <dbReference type="SMART" id="SM00853"/>
    </source>
</evidence>
<proteinExistence type="inferred from homology"/>
<keyword evidence="6" id="KW-0540">Nuclease</keyword>
<dbReference type="InterPro" id="IPR014762">
    <property type="entry name" value="DNA_mismatch_repair_CS"/>
</dbReference>
<dbReference type="InterPro" id="IPR042121">
    <property type="entry name" value="MutL_C_regsub"/>
</dbReference>
<keyword evidence="6" id="KW-0378">Hydrolase</keyword>
<dbReference type="CDD" id="cd16926">
    <property type="entry name" value="HATPase_MutL-MLH-PMS-like"/>
    <property type="match status" value="1"/>
</dbReference>
<dbReference type="Gene3D" id="3.30.230.10">
    <property type="match status" value="1"/>
</dbReference>
<dbReference type="PANTHER" id="PTHR10073">
    <property type="entry name" value="DNA MISMATCH REPAIR PROTEIN MLH, PMS, MUTL"/>
    <property type="match status" value="1"/>
</dbReference>
<dbReference type="RefSeq" id="WP_244353245.1">
    <property type="nucleotide sequence ID" value="NZ_JAFIRA010000078.1"/>
</dbReference>
<dbReference type="InterPro" id="IPR020568">
    <property type="entry name" value="Ribosomal_Su5_D2-typ_SF"/>
</dbReference>
<dbReference type="SUPFAM" id="SSF118116">
    <property type="entry name" value="DNA mismatch repair protein MutL"/>
    <property type="match status" value="1"/>
</dbReference>
<dbReference type="GO" id="GO:0004519">
    <property type="term" value="F:endonuclease activity"/>
    <property type="evidence" value="ECO:0007669"/>
    <property type="project" value="UniProtKB-KW"/>
</dbReference>
<dbReference type="PROSITE" id="PS00058">
    <property type="entry name" value="DNA_MISMATCH_REPAIR_1"/>
    <property type="match status" value="1"/>
</dbReference>
<reference evidence="6" key="1">
    <citation type="submission" date="2021-02" db="EMBL/GenBank/DDBJ databases">
        <title>The CRISPR/cas machinery reduction and long-range gene transfer in the hot spring cyanobacterium Synechococcus.</title>
        <authorList>
            <person name="Dvorak P."/>
            <person name="Jahodarova E."/>
            <person name="Hasler P."/>
            <person name="Poulickova A."/>
        </authorList>
    </citation>
    <scope>NUCLEOTIDE SEQUENCE</scope>
    <source>
        <strain evidence="6">Rupite</strain>
    </source>
</reference>
<dbReference type="InterPro" id="IPR014721">
    <property type="entry name" value="Ribsml_uS5_D2-typ_fold_subgr"/>
</dbReference>
<evidence type="ECO:0000259" key="5">
    <source>
        <dbReference type="SMART" id="SM01340"/>
    </source>
</evidence>
<evidence type="ECO:0000313" key="7">
    <source>
        <dbReference type="Proteomes" id="UP000830835"/>
    </source>
</evidence>
<feature type="domain" description="MutL C-terminal dimerisation" evidence="4">
    <location>
        <begin position="386"/>
        <end position="510"/>
    </location>
</feature>
<name>A0ABT0CFJ2_THEVL</name>
<dbReference type="InterPro" id="IPR002099">
    <property type="entry name" value="MutL/Mlh/PMS"/>
</dbReference>
<feature type="domain" description="DNA mismatch repair protein S5" evidence="5">
    <location>
        <begin position="202"/>
        <end position="321"/>
    </location>
</feature>
<evidence type="ECO:0000256" key="2">
    <source>
        <dbReference type="ARBA" id="ARBA00022763"/>
    </source>
</evidence>
<evidence type="ECO:0000256" key="1">
    <source>
        <dbReference type="ARBA" id="ARBA00006082"/>
    </source>
</evidence>
<dbReference type="SUPFAM" id="SSF54211">
    <property type="entry name" value="Ribosomal protein S5 domain 2-like"/>
    <property type="match status" value="1"/>
</dbReference>
<dbReference type="EMBL" id="JAFIRA010000078">
    <property type="protein sequence ID" value="MCJ2544554.1"/>
    <property type="molecule type" value="Genomic_DNA"/>
</dbReference>
<keyword evidence="6" id="KW-0255">Endonuclease</keyword>
<dbReference type="Pfam" id="PF08676">
    <property type="entry name" value="MutL_C"/>
    <property type="match status" value="1"/>
</dbReference>
<dbReference type="InterPro" id="IPR013507">
    <property type="entry name" value="DNA_mismatch_S5_2-like"/>
</dbReference>
<dbReference type="Gene3D" id="3.30.1370.100">
    <property type="entry name" value="MutL, C-terminal domain, regulatory subdomain"/>
    <property type="match status" value="1"/>
</dbReference>
<protein>
    <submittedName>
        <fullName evidence="6">DNA mismatch repair endonuclease MutL</fullName>
    </submittedName>
</protein>
<dbReference type="Pfam" id="PF13589">
    <property type="entry name" value="HATPase_c_3"/>
    <property type="match status" value="1"/>
</dbReference>
<dbReference type="NCBIfam" id="NF000951">
    <property type="entry name" value="PRK00095.2-1"/>
    <property type="match status" value="1"/>
</dbReference>
<dbReference type="Pfam" id="PF01119">
    <property type="entry name" value="DNA_mis_repair"/>
    <property type="match status" value="1"/>
</dbReference>
<sequence length="603" mass="67939">MCTIQPLPPERVAQMAAGEVIDSLAAAVRELVENALDAQATRIQVEVWPQRWQIRVSDNGQGIPASQLEQVAHRYTSSKWDPQSDPSTLGFRGEALHSLARLGSLTLQTWHRADPHGWRACYNREGSLTDKQPAATALGTVVTVSNLFADWPLRRQEPASARLLLTLLQNAALAHPALSWQFYQDERLLLSLWPGKTLQDILLQLLPHLDPSDLRYRRIHQQEGDWEMLLGLPDRLHRPRPDWIRLAVNGRFVQLPELQRVMQSVFHHTLPRHRHPLAVVHLRLPPEQVDWNRHPAKSELYVQALATRQEQLRQHLHSLLNPGAGQASRRSVQLIRASEAKQAYLVMPTAPRQEAQKAEGLDAPSVSQNSVLNPGTPTGSLPPLKALAQLHQIYILTEHPQGLWLVEQHLAHERVRYEQLQQHWQLVEPDFPLTLEGLSPQALQQLEHLGLEPEPFGPHTHVLRRIPLALLQEDPQEIQGSLLELSHCQDLQAAQVAVACRGALRNGIPLTLEQMQQLIDAWQRTLNPHTCPHGRPVYLALSEQDLARYFRRRWSLCDRPGVSQGGGSLLNLNALGDRFATQVRQATEASALKAKDGVKPSPL</sequence>
<dbReference type="Gene3D" id="3.30.1540.20">
    <property type="entry name" value="MutL, C-terminal domain, dimerisation subdomain"/>
    <property type="match status" value="1"/>
</dbReference>
<keyword evidence="3" id="KW-0234">DNA repair</keyword>
<dbReference type="InterPro" id="IPR038973">
    <property type="entry name" value="MutL/Mlh/Pms-like"/>
</dbReference>
<gene>
    <name evidence="6" type="primary">mutL</name>
    <name evidence="6" type="ORF">JX360_16850</name>
</gene>